<dbReference type="AlphaFoldDB" id="A0A2P6R6R3"/>
<dbReference type="EMBL" id="PDCK01000041">
    <property type="protein sequence ID" value="PRQ42111.1"/>
    <property type="molecule type" value="Genomic_DNA"/>
</dbReference>
<dbReference type="Gramene" id="PRQ42111">
    <property type="protein sequence ID" value="PRQ42111"/>
    <property type="gene ID" value="RchiOBHm_Chr3g0454081"/>
</dbReference>
<name>A0A2P6R6R3_ROSCH</name>
<evidence type="ECO:0000313" key="1">
    <source>
        <dbReference type="EMBL" id="PRQ42111.1"/>
    </source>
</evidence>
<reference evidence="1 2" key="1">
    <citation type="journal article" date="2018" name="Nat. Genet.">
        <title>The Rosa genome provides new insights in the design of modern roses.</title>
        <authorList>
            <person name="Bendahmane M."/>
        </authorList>
    </citation>
    <scope>NUCLEOTIDE SEQUENCE [LARGE SCALE GENOMIC DNA]</scope>
    <source>
        <strain evidence="2">cv. Old Blush</strain>
    </source>
</reference>
<gene>
    <name evidence="1" type="ORF">RchiOBHm_Chr3g0454081</name>
</gene>
<organism evidence="1 2">
    <name type="scientific">Rosa chinensis</name>
    <name type="common">China rose</name>
    <dbReference type="NCBI Taxonomy" id="74649"/>
    <lineage>
        <taxon>Eukaryota</taxon>
        <taxon>Viridiplantae</taxon>
        <taxon>Streptophyta</taxon>
        <taxon>Embryophyta</taxon>
        <taxon>Tracheophyta</taxon>
        <taxon>Spermatophyta</taxon>
        <taxon>Magnoliopsida</taxon>
        <taxon>eudicotyledons</taxon>
        <taxon>Gunneridae</taxon>
        <taxon>Pentapetalae</taxon>
        <taxon>rosids</taxon>
        <taxon>fabids</taxon>
        <taxon>Rosales</taxon>
        <taxon>Rosaceae</taxon>
        <taxon>Rosoideae</taxon>
        <taxon>Rosoideae incertae sedis</taxon>
        <taxon>Rosa</taxon>
    </lineage>
</organism>
<keyword evidence="2" id="KW-1185">Reference proteome</keyword>
<accession>A0A2P6R6R3</accession>
<dbReference type="Proteomes" id="UP000238479">
    <property type="component" value="Chromosome 3"/>
</dbReference>
<comment type="caution">
    <text evidence="1">The sequence shown here is derived from an EMBL/GenBank/DDBJ whole genome shotgun (WGS) entry which is preliminary data.</text>
</comment>
<proteinExistence type="predicted"/>
<sequence length="115" mass="13622">MSMFERRVNYHIVSFNYGTRKCDIFKILTKFNITWDPHEFGFLLPCKTKIDGEIFGYTFESHLRWLQSITNQLQAPNFHFFQNSLNTRGWKFLSTNLHKGHNVVTCSLIVESRVS</sequence>
<protein>
    <submittedName>
        <fullName evidence="1">Uncharacterized protein</fullName>
    </submittedName>
</protein>
<evidence type="ECO:0000313" key="2">
    <source>
        <dbReference type="Proteomes" id="UP000238479"/>
    </source>
</evidence>